<evidence type="ECO:0000313" key="2">
    <source>
        <dbReference type="Proteomes" id="UP000324222"/>
    </source>
</evidence>
<reference evidence="1 2" key="1">
    <citation type="submission" date="2019-05" db="EMBL/GenBank/DDBJ databases">
        <title>Another draft genome of Portunus trituberculatus and its Hox gene families provides insights of decapod evolution.</title>
        <authorList>
            <person name="Jeong J.-H."/>
            <person name="Song I."/>
            <person name="Kim S."/>
            <person name="Choi T."/>
            <person name="Kim D."/>
            <person name="Ryu S."/>
            <person name="Kim W."/>
        </authorList>
    </citation>
    <scope>NUCLEOTIDE SEQUENCE [LARGE SCALE GENOMIC DNA]</scope>
    <source>
        <tissue evidence="1">Muscle</tissue>
    </source>
</reference>
<proteinExistence type="predicted"/>
<dbReference type="Proteomes" id="UP000324222">
    <property type="component" value="Unassembled WGS sequence"/>
</dbReference>
<name>A0A5B7EIT3_PORTR</name>
<keyword evidence="2" id="KW-1185">Reference proteome</keyword>
<organism evidence="1 2">
    <name type="scientific">Portunus trituberculatus</name>
    <name type="common">Swimming crab</name>
    <name type="synonym">Neptunus trituberculatus</name>
    <dbReference type="NCBI Taxonomy" id="210409"/>
    <lineage>
        <taxon>Eukaryota</taxon>
        <taxon>Metazoa</taxon>
        <taxon>Ecdysozoa</taxon>
        <taxon>Arthropoda</taxon>
        <taxon>Crustacea</taxon>
        <taxon>Multicrustacea</taxon>
        <taxon>Malacostraca</taxon>
        <taxon>Eumalacostraca</taxon>
        <taxon>Eucarida</taxon>
        <taxon>Decapoda</taxon>
        <taxon>Pleocyemata</taxon>
        <taxon>Brachyura</taxon>
        <taxon>Eubrachyura</taxon>
        <taxon>Portunoidea</taxon>
        <taxon>Portunidae</taxon>
        <taxon>Portuninae</taxon>
        <taxon>Portunus</taxon>
    </lineage>
</organism>
<evidence type="ECO:0000313" key="1">
    <source>
        <dbReference type="EMBL" id="MPC34092.1"/>
    </source>
</evidence>
<dbReference type="AlphaFoldDB" id="A0A5B7EIT3"/>
<gene>
    <name evidence="1" type="ORF">E2C01_027470</name>
</gene>
<sequence>MRNLPASQPAIQESAARAGDIVTSWGQGDVTSQLHLIPCYRKGKKHRPLSTTHRLPDTNNA</sequence>
<accession>A0A5B7EIT3</accession>
<comment type="caution">
    <text evidence="1">The sequence shown here is derived from an EMBL/GenBank/DDBJ whole genome shotgun (WGS) entry which is preliminary data.</text>
</comment>
<protein>
    <submittedName>
        <fullName evidence="1">Uncharacterized protein</fullName>
    </submittedName>
</protein>
<dbReference type="EMBL" id="VSRR010002979">
    <property type="protein sequence ID" value="MPC34092.1"/>
    <property type="molecule type" value="Genomic_DNA"/>
</dbReference>